<feature type="compositionally biased region" description="Low complexity" evidence="1">
    <location>
        <begin position="58"/>
        <end position="67"/>
    </location>
</feature>
<evidence type="ECO:0000313" key="2">
    <source>
        <dbReference type="EMBL" id="EHB02156.1"/>
    </source>
</evidence>
<organism evidence="2 3">
    <name type="scientific">Heterocephalus glaber</name>
    <name type="common">Naked mole rat</name>
    <dbReference type="NCBI Taxonomy" id="10181"/>
    <lineage>
        <taxon>Eukaryota</taxon>
        <taxon>Metazoa</taxon>
        <taxon>Chordata</taxon>
        <taxon>Craniata</taxon>
        <taxon>Vertebrata</taxon>
        <taxon>Euteleostomi</taxon>
        <taxon>Mammalia</taxon>
        <taxon>Eutheria</taxon>
        <taxon>Euarchontoglires</taxon>
        <taxon>Glires</taxon>
        <taxon>Rodentia</taxon>
        <taxon>Hystricomorpha</taxon>
        <taxon>Bathyergidae</taxon>
        <taxon>Heterocephalus</taxon>
    </lineage>
</organism>
<reference evidence="2 3" key="1">
    <citation type="journal article" date="2011" name="Nature">
        <title>Genome sequencing reveals insights into physiology and longevity of the naked mole rat.</title>
        <authorList>
            <person name="Kim E.B."/>
            <person name="Fang X."/>
            <person name="Fushan A.A."/>
            <person name="Huang Z."/>
            <person name="Lobanov A.V."/>
            <person name="Han L."/>
            <person name="Marino S.M."/>
            <person name="Sun X."/>
            <person name="Turanov A.A."/>
            <person name="Yang P."/>
            <person name="Yim S.H."/>
            <person name="Zhao X."/>
            <person name="Kasaikina M.V."/>
            <person name="Stoletzki N."/>
            <person name="Peng C."/>
            <person name="Polak P."/>
            <person name="Xiong Z."/>
            <person name="Kiezun A."/>
            <person name="Zhu Y."/>
            <person name="Chen Y."/>
            <person name="Kryukov G.V."/>
            <person name="Zhang Q."/>
            <person name="Peshkin L."/>
            <person name="Yang L."/>
            <person name="Bronson R.T."/>
            <person name="Buffenstein R."/>
            <person name="Wang B."/>
            <person name="Han C."/>
            <person name="Li Q."/>
            <person name="Chen L."/>
            <person name="Zhao W."/>
            <person name="Sunyaev S.R."/>
            <person name="Park T.J."/>
            <person name="Zhang G."/>
            <person name="Wang J."/>
            <person name="Gladyshev V.N."/>
        </authorList>
    </citation>
    <scope>NUCLEOTIDE SEQUENCE [LARGE SCALE GENOMIC DNA]</scope>
</reference>
<dbReference type="PANTHER" id="PTHR36291:SF1">
    <property type="entry name" value="UBAP1-MVB12-ASSOCIATED (UMA)-DOMAIN CONTAINING PROTEIN 1"/>
    <property type="match status" value="1"/>
</dbReference>
<dbReference type="InterPro" id="IPR053292">
    <property type="entry name" value="UBAP1-MVB12_assoc_domain"/>
</dbReference>
<proteinExistence type="predicted"/>
<dbReference type="PANTHER" id="PTHR36291">
    <property type="entry name" value="UBAP1-MVB12-ASSOCIATED (UMA)-DOMAIN CONTAINING PROTEIN 1"/>
    <property type="match status" value="1"/>
</dbReference>
<evidence type="ECO:0000313" key="3">
    <source>
        <dbReference type="Proteomes" id="UP000006813"/>
    </source>
</evidence>
<sequence length="132" mass="14185">MFHFFRKPPESKKPSVSETEAGRFVLLGNKANEPEDKTSVEGSPPLETGWESSPSVTAAGGPAGEPVAGRMLENSSLMAEMLSGVPFALALQSWPCRAPSETCPTTYSPMMSVHTYRHLGMISLENLVLCDA</sequence>
<dbReference type="AlphaFoldDB" id="G5AYP7"/>
<protein>
    <submittedName>
        <fullName evidence="2">Uncharacterized protein</fullName>
    </submittedName>
</protein>
<accession>G5AYP7</accession>
<dbReference type="Proteomes" id="UP000006813">
    <property type="component" value="Unassembled WGS sequence"/>
</dbReference>
<gene>
    <name evidence="2" type="ORF">GW7_00423</name>
</gene>
<feature type="region of interest" description="Disordered" evidence="1">
    <location>
        <begin position="1"/>
        <end position="67"/>
    </location>
</feature>
<dbReference type="FunCoup" id="G5AYP7">
    <property type="interactions" value="58"/>
</dbReference>
<dbReference type="InParanoid" id="G5AYP7"/>
<dbReference type="EMBL" id="JH167576">
    <property type="protein sequence ID" value="EHB02156.1"/>
    <property type="molecule type" value="Genomic_DNA"/>
</dbReference>
<name>G5AYP7_HETGA</name>
<evidence type="ECO:0000256" key="1">
    <source>
        <dbReference type="SAM" id="MobiDB-lite"/>
    </source>
</evidence>